<comment type="subcellular location">
    <subcellularLocation>
        <location evidence="1">Cell membrane</location>
        <topology evidence="1">Multi-pass membrane protein</topology>
    </subcellularLocation>
</comment>
<dbReference type="InterPro" id="IPR002550">
    <property type="entry name" value="CNNM"/>
</dbReference>
<feature type="transmembrane region" description="Helical" evidence="11">
    <location>
        <begin position="104"/>
        <end position="125"/>
    </location>
</feature>
<reference evidence="14 15" key="1">
    <citation type="submission" date="2016-10" db="EMBL/GenBank/DDBJ databases">
        <authorList>
            <person name="de Groot N.N."/>
        </authorList>
    </citation>
    <scope>NUCLEOTIDE SEQUENCE [LARGE SCALE GENOMIC DNA]</scope>
    <source>
        <strain evidence="14 15">CGMCC 1.5070</strain>
    </source>
</reference>
<keyword evidence="6 10" id="KW-1133">Transmembrane helix</keyword>
<dbReference type="GO" id="GO:0050660">
    <property type="term" value="F:flavin adenine dinucleotide binding"/>
    <property type="evidence" value="ECO:0007669"/>
    <property type="project" value="InterPro"/>
</dbReference>
<sequence>MEDPGGNIWFYIGLLLFLILSNAFFAMSELAVIGLNDVKLARMAEEGDKKAKILARLTAEPSKFLSTIQVGITLSGMLASAVAADTFADIIVGAVSIPNVSASLIRMVSLIVITILLSFITIVFGELVPKRIAMQYPDKVAFAVSGALNVCYKLEKPFVMLLSATTNGIVRMLGIDPNADEGQVTEEEIRMMVDVGNERGVIEQSQKEMINNIFEFDDRTAGEVMTHRTEVTGVEVDVTIEELVRLAVEEGYSRIPVYEDTLDDIKGIIYVKDLLTLVKDNVPTDFDVRNYMRKALFVPESNRCRELFLEFKAKKVQMAIVVDEYGGTSGVVTMEDLLESIVGNMQDEYDDEEDEINRISDTIFTLDGSISLEEIERLMKIKIPDDVDYDTLGGLITDLLGRIPSEDEHPKILIDDVEFTVLKVEDRRIAKVKAEKLPIDEIE</sequence>
<dbReference type="RefSeq" id="WP_242943145.1">
    <property type="nucleotide sequence ID" value="NZ_FOCG01000002.1"/>
</dbReference>
<dbReference type="AlphaFoldDB" id="A0A1H8CIJ7"/>
<keyword evidence="4 10" id="KW-0812">Transmembrane</keyword>
<dbReference type="PROSITE" id="PS51846">
    <property type="entry name" value="CNNM"/>
    <property type="match status" value="1"/>
</dbReference>
<gene>
    <name evidence="14" type="ORF">SAMN05216180_2118</name>
</gene>
<protein>
    <submittedName>
        <fullName evidence="14">Putative hemolysin</fullName>
    </submittedName>
</protein>
<evidence type="ECO:0000256" key="10">
    <source>
        <dbReference type="PROSITE-ProRule" id="PRU01193"/>
    </source>
</evidence>
<feature type="domain" description="CBS" evidence="12">
    <location>
        <begin position="225"/>
        <end position="284"/>
    </location>
</feature>
<dbReference type="FunFam" id="3.10.580.10:FF:000002">
    <property type="entry name" value="Magnesium/cobalt efflux protein CorC"/>
    <property type="match status" value="1"/>
</dbReference>
<keyword evidence="15" id="KW-1185">Reference proteome</keyword>
<evidence type="ECO:0000256" key="4">
    <source>
        <dbReference type="ARBA" id="ARBA00022692"/>
    </source>
</evidence>
<dbReference type="SMART" id="SM00116">
    <property type="entry name" value="CBS"/>
    <property type="match status" value="2"/>
</dbReference>
<dbReference type="PANTHER" id="PTHR43099">
    <property type="entry name" value="UPF0053 PROTEIN YRKA"/>
    <property type="match status" value="1"/>
</dbReference>
<feature type="transmembrane region" description="Helical" evidence="11">
    <location>
        <begin position="64"/>
        <end position="84"/>
    </location>
</feature>
<dbReference type="EMBL" id="FOCG01000002">
    <property type="protein sequence ID" value="SEM94244.1"/>
    <property type="molecule type" value="Genomic_DNA"/>
</dbReference>
<keyword evidence="8 10" id="KW-0472">Membrane</keyword>
<dbReference type="InterPro" id="IPR000644">
    <property type="entry name" value="CBS_dom"/>
</dbReference>
<dbReference type="Pfam" id="PF01595">
    <property type="entry name" value="CNNM"/>
    <property type="match status" value="1"/>
</dbReference>
<evidence type="ECO:0000256" key="6">
    <source>
        <dbReference type="ARBA" id="ARBA00022989"/>
    </source>
</evidence>
<evidence type="ECO:0000313" key="14">
    <source>
        <dbReference type="EMBL" id="SEM94244.1"/>
    </source>
</evidence>
<dbReference type="InterPro" id="IPR051676">
    <property type="entry name" value="UPF0053_domain"/>
</dbReference>
<name>A0A1H8CIJ7_9FIRM</name>
<dbReference type="Pfam" id="PF00571">
    <property type="entry name" value="CBS"/>
    <property type="match status" value="2"/>
</dbReference>
<feature type="domain" description="CBS" evidence="12">
    <location>
        <begin position="291"/>
        <end position="348"/>
    </location>
</feature>
<evidence type="ECO:0000256" key="9">
    <source>
        <dbReference type="PROSITE-ProRule" id="PRU00703"/>
    </source>
</evidence>
<dbReference type="InterPro" id="IPR016169">
    <property type="entry name" value="FAD-bd_PCMH_sub2"/>
</dbReference>
<organism evidence="14 15">
    <name type="scientific">Hydrogenoanaerobacterium saccharovorans</name>
    <dbReference type="NCBI Taxonomy" id="474960"/>
    <lineage>
        <taxon>Bacteria</taxon>
        <taxon>Bacillati</taxon>
        <taxon>Bacillota</taxon>
        <taxon>Clostridia</taxon>
        <taxon>Eubacteriales</taxon>
        <taxon>Oscillospiraceae</taxon>
        <taxon>Hydrogenoanaerobacterium</taxon>
    </lineage>
</organism>
<feature type="transmembrane region" description="Helical" evidence="11">
    <location>
        <begin position="6"/>
        <end position="33"/>
    </location>
</feature>
<evidence type="ECO:0000256" key="8">
    <source>
        <dbReference type="ARBA" id="ARBA00023136"/>
    </source>
</evidence>
<dbReference type="InterPro" id="IPR044751">
    <property type="entry name" value="Ion_transp-like_CBS"/>
</dbReference>
<evidence type="ECO:0000256" key="7">
    <source>
        <dbReference type="ARBA" id="ARBA00023122"/>
    </source>
</evidence>
<evidence type="ECO:0000256" key="1">
    <source>
        <dbReference type="ARBA" id="ARBA00004651"/>
    </source>
</evidence>
<keyword evidence="5" id="KW-0677">Repeat</keyword>
<dbReference type="SMART" id="SM01091">
    <property type="entry name" value="CorC_HlyC"/>
    <property type="match status" value="1"/>
</dbReference>
<proteinExistence type="inferred from homology"/>
<dbReference type="InterPro" id="IPR036318">
    <property type="entry name" value="FAD-bd_PCMH-like_sf"/>
</dbReference>
<accession>A0A1H8CIJ7</accession>
<evidence type="ECO:0000259" key="13">
    <source>
        <dbReference type="PROSITE" id="PS51846"/>
    </source>
</evidence>
<dbReference type="InterPro" id="IPR005170">
    <property type="entry name" value="Transptr-assoc_dom"/>
</dbReference>
<evidence type="ECO:0000256" key="2">
    <source>
        <dbReference type="ARBA" id="ARBA00006337"/>
    </source>
</evidence>
<dbReference type="PROSITE" id="PS51371">
    <property type="entry name" value="CBS"/>
    <property type="match status" value="2"/>
</dbReference>
<dbReference type="SUPFAM" id="SSF54631">
    <property type="entry name" value="CBS-domain pair"/>
    <property type="match status" value="1"/>
</dbReference>
<comment type="similarity">
    <text evidence="2">Belongs to the UPF0053 family.</text>
</comment>
<evidence type="ECO:0000313" key="15">
    <source>
        <dbReference type="Proteomes" id="UP000199158"/>
    </source>
</evidence>
<keyword evidence="7 9" id="KW-0129">CBS domain</keyword>
<evidence type="ECO:0000256" key="11">
    <source>
        <dbReference type="SAM" id="Phobius"/>
    </source>
</evidence>
<dbReference type="Gene3D" id="3.30.465.10">
    <property type="match status" value="1"/>
</dbReference>
<keyword evidence="3" id="KW-1003">Cell membrane</keyword>
<dbReference type="GO" id="GO:0005886">
    <property type="term" value="C:plasma membrane"/>
    <property type="evidence" value="ECO:0007669"/>
    <property type="project" value="UniProtKB-SubCell"/>
</dbReference>
<dbReference type="Pfam" id="PF03471">
    <property type="entry name" value="CorC_HlyC"/>
    <property type="match status" value="1"/>
</dbReference>
<dbReference type="Gene3D" id="3.10.580.10">
    <property type="entry name" value="CBS-domain"/>
    <property type="match status" value="1"/>
</dbReference>
<dbReference type="STRING" id="474960.SAMN05216180_2118"/>
<dbReference type="CDD" id="cd04590">
    <property type="entry name" value="CBS_pair_CorC_HlyC_assoc"/>
    <property type="match status" value="1"/>
</dbReference>
<dbReference type="Proteomes" id="UP000199158">
    <property type="component" value="Unassembled WGS sequence"/>
</dbReference>
<dbReference type="SUPFAM" id="SSF56176">
    <property type="entry name" value="FAD-binding/transporter-associated domain-like"/>
    <property type="match status" value="1"/>
</dbReference>
<evidence type="ECO:0000256" key="3">
    <source>
        <dbReference type="ARBA" id="ARBA00022475"/>
    </source>
</evidence>
<evidence type="ECO:0000259" key="12">
    <source>
        <dbReference type="PROSITE" id="PS51371"/>
    </source>
</evidence>
<evidence type="ECO:0000256" key="5">
    <source>
        <dbReference type="ARBA" id="ARBA00022737"/>
    </source>
</evidence>
<feature type="domain" description="CNNM transmembrane" evidence="13">
    <location>
        <begin position="4"/>
        <end position="206"/>
    </location>
</feature>
<dbReference type="InterPro" id="IPR046342">
    <property type="entry name" value="CBS_dom_sf"/>
</dbReference>
<dbReference type="PANTHER" id="PTHR43099:SF2">
    <property type="entry name" value="UPF0053 PROTEIN YRKA"/>
    <property type="match status" value="1"/>
</dbReference>